<keyword evidence="3" id="KW-1185">Reference proteome</keyword>
<reference evidence="2 3" key="1">
    <citation type="submission" date="2018-10" db="EMBL/GenBank/DDBJ databases">
        <title>Improved assembly of the deer mouse Peromyscus maniculatus genome.</title>
        <authorList>
            <person name="Lassance J.-M."/>
            <person name="Hoekstra H.E."/>
        </authorList>
    </citation>
    <scope>NUCLEOTIDE SEQUENCE [LARGE SCALE GENOMIC DNA]</scope>
</reference>
<accession>A0A8C8UE08</accession>
<dbReference type="Ensembl" id="ENSPEMT00000041114.1">
    <property type="protein sequence ID" value="ENSPEMP00000029860.1"/>
    <property type="gene ID" value="ENSPEMG00000027866.1"/>
</dbReference>
<protein>
    <submittedName>
        <fullName evidence="2">RIKEN cDNA A830031A19 gene</fullName>
    </submittedName>
</protein>
<feature type="compositionally biased region" description="Basic residues" evidence="1">
    <location>
        <begin position="33"/>
        <end position="46"/>
    </location>
</feature>
<reference evidence="2" key="3">
    <citation type="submission" date="2025-09" db="UniProtKB">
        <authorList>
            <consortium name="Ensembl"/>
        </authorList>
    </citation>
    <scope>IDENTIFICATION</scope>
</reference>
<name>A0A8C8UE08_PERMB</name>
<evidence type="ECO:0000313" key="3">
    <source>
        <dbReference type="Proteomes" id="UP000694547"/>
    </source>
</evidence>
<reference evidence="2" key="2">
    <citation type="submission" date="2025-08" db="UniProtKB">
        <authorList>
            <consortium name="Ensembl"/>
        </authorList>
    </citation>
    <scope>IDENTIFICATION</scope>
</reference>
<dbReference type="GeneTree" id="ENSGT00800000125307"/>
<proteinExistence type="predicted"/>
<evidence type="ECO:0000313" key="2">
    <source>
        <dbReference type="Ensembl" id="ENSPEMP00000029860.1"/>
    </source>
</evidence>
<feature type="region of interest" description="Disordered" evidence="1">
    <location>
        <begin position="29"/>
        <end position="51"/>
    </location>
</feature>
<sequence length="123" mass="13686">MLVILQVTLNFISIFALMVRQRLRRQLPSSARRGGHGHPGRLHPWRGRPGTSLCLPRRRGPGPHEEGAIVRPEFGTAVPVDVGVIAVATALAEKIPYIMCVMRKGLRKATAPWTHQRHNASFE</sequence>
<dbReference type="Proteomes" id="UP000694547">
    <property type="component" value="Chromosome 10"/>
</dbReference>
<dbReference type="AlphaFoldDB" id="A0A8C8UE08"/>
<organism evidence="2 3">
    <name type="scientific">Peromyscus maniculatus bairdii</name>
    <name type="common">Prairie deer mouse</name>
    <dbReference type="NCBI Taxonomy" id="230844"/>
    <lineage>
        <taxon>Eukaryota</taxon>
        <taxon>Metazoa</taxon>
        <taxon>Chordata</taxon>
        <taxon>Craniata</taxon>
        <taxon>Vertebrata</taxon>
        <taxon>Euteleostomi</taxon>
        <taxon>Mammalia</taxon>
        <taxon>Eutheria</taxon>
        <taxon>Euarchontoglires</taxon>
        <taxon>Glires</taxon>
        <taxon>Rodentia</taxon>
        <taxon>Myomorpha</taxon>
        <taxon>Muroidea</taxon>
        <taxon>Cricetidae</taxon>
        <taxon>Neotominae</taxon>
        <taxon>Peromyscus</taxon>
    </lineage>
</organism>
<evidence type="ECO:0000256" key="1">
    <source>
        <dbReference type="SAM" id="MobiDB-lite"/>
    </source>
</evidence>